<evidence type="ECO:0000256" key="4">
    <source>
        <dbReference type="ARBA" id="ARBA00022801"/>
    </source>
</evidence>
<dbReference type="GO" id="GO:0003677">
    <property type="term" value="F:DNA binding"/>
    <property type="evidence" value="ECO:0007669"/>
    <property type="project" value="UniProtKB-KW"/>
</dbReference>
<keyword evidence="7 15" id="KW-0067">ATP-binding</keyword>
<evidence type="ECO:0000256" key="13">
    <source>
        <dbReference type="ARBA" id="ARBA00034923"/>
    </source>
</evidence>
<dbReference type="Gene3D" id="3.40.50.300">
    <property type="entry name" value="P-loop containing nucleotide triphosphate hydrolases"/>
    <property type="match status" value="4"/>
</dbReference>
<dbReference type="GO" id="GO:0005524">
    <property type="term" value="F:ATP binding"/>
    <property type="evidence" value="ECO:0007669"/>
    <property type="project" value="UniProtKB-UniRule"/>
</dbReference>
<dbReference type="InterPro" id="IPR000212">
    <property type="entry name" value="DNA_helicase_UvrD/REP"/>
</dbReference>
<dbReference type="AlphaFoldDB" id="A0A4R7NYT8"/>
<evidence type="ECO:0000256" key="3">
    <source>
        <dbReference type="ARBA" id="ARBA00022763"/>
    </source>
</evidence>
<keyword evidence="3" id="KW-0227">DNA damage</keyword>
<comment type="caution">
    <text evidence="19">The sequence shown here is derived from an EMBL/GenBank/DDBJ whole genome shotgun (WGS) entry which is preliminary data.</text>
</comment>
<dbReference type="InterPro" id="IPR011335">
    <property type="entry name" value="Restrct_endonuc-II-like"/>
</dbReference>
<organism evidence="19 20">
    <name type="scientific">Panacagrimonas perspica</name>
    <dbReference type="NCBI Taxonomy" id="381431"/>
    <lineage>
        <taxon>Bacteria</taxon>
        <taxon>Pseudomonadati</taxon>
        <taxon>Pseudomonadota</taxon>
        <taxon>Gammaproteobacteria</taxon>
        <taxon>Nevskiales</taxon>
        <taxon>Nevskiaceae</taxon>
        <taxon>Panacagrimonas</taxon>
    </lineage>
</organism>
<dbReference type="EMBL" id="SOBT01000011">
    <property type="protein sequence ID" value="TDU25700.1"/>
    <property type="molecule type" value="Genomic_DNA"/>
</dbReference>
<evidence type="ECO:0000313" key="20">
    <source>
        <dbReference type="Proteomes" id="UP000295341"/>
    </source>
</evidence>
<dbReference type="PANTHER" id="PTHR11070:SF2">
    <property type="entry name" value="ATP-DEPENDENT DNA HELICASE SRS2"/>
    <property type="match status" value="1"/>
</dbReference>
<feature type="domain" description="UvrD-like helicase ATP-binding" evidence="17">
    <location>
        <begin position="5"/>
        <end position="489"/>
    </location>
</feature>
<evidence type="ECO:0000256" key="8">
    <source>
        <dbReference type="ARBA" id="ARBA00023125"/>
    </source>
</evidence>
<reference evidence="19 20" key="1">
    <citation type="submission" date="2019-03" db="EMBL/GenBank/DDBJ databases">
        <title>Genomic Encyclopedia of Type Strains, Phase IV (KMG-IV): sequencing the most valuable type-strain genomes for metagenomic binning, comparative biology and taxonomic classification.</title>
        <authorList>
            <person name="Goeker M."/>
        </authorList>
    </citation>
    <scope>NUCLEOTIDE SEQUENCE [LARGE SCALE GENOMIC DNA]</scope>
    <source>
        <strain evidence="19 20">DSM 26377</strain>
    </source>
</reference>
<evidence type="ECO:0000256" key="1">
    <source>
        <dbReference type="ARBA" id="ARBA00022722"/>
    </source>
</evidence>
<feature type="domain" description="UvrD-like helicase C-terminal" evidence="18">
    <location>
        <begin position="501"/>
        <end position="760"/>
    </location>
</feature>
<dbReference type="InterPro" id="IPR011604">
    <property type="entry name" value="PDDEXK-like_dom_sf"/>
</dbReference>
<dbReference type="InterPro" id="IPR014017">
    <property type="entry name" value="DNA_helicase_UvrD-like_C"/>
</dbReference>
<feature type="region of interest" description="Disordered" evidence="16">
    <location>
        <begin position="882"/>
        <end position="901"/>
    </location>
</feature>
<dbReference type="OrthoDB" id="9810135at2"/>
<evidence type="ECO:0000256" key="14">
    <source>
        <dbReference type="ARBA" id="ARBA00048988"/>
    </source>
</evidence>
<keyword evidence="2 15" id="KW-0547">Nucleotide-binding</keyword>
<gene>
    <name evidence="19" type="ORF">DFR24_4145</name>
</gene>
<evidence type="ECO:0000256" key="2">
    <source>
        <dbReference type="ARBA" id="ARBA00022741"/>
    </source>
</evidence>
<keyword evidence="10" id="KW-0413">Isomerase</keyword>
<dbReference type="PROSITE" id="PS51217">
    <property type="entry name" value="UVRD_HELICASE_CTER"/>
    <property type="match status" value="1"/>
</dbReference>
<keyword evidence="4 15" id="KW-0378">Hydrolase</keyword>
<keyword evidence="5 15" id="KW-0347">Helicase</keyword>
<sequence length="1122" mass="123110">MSVGVLPDADDRAAALDLSVHALVMAPAGSGKTGLLVHRLLCALAVVEAPEQVVAITFTNKAAAEIRARVLEVLRAAAREQATDDPHERALHETARAVLARDAELNWQLLAQPARLNALTIDAFCAQIGAQLPLLSGLGGGIGIAEDARSLYLDAISRLFEEIEDASVPVEDRDALARILRLSGNRIDRLIEPLSSLLARREQWMHAAAARDHDWEAQDALALAALIEPAVRDFEDSLDAVQRTALVDLLREGAGQSPLLAWAAELQGWPGIEGAEFALLRRLADVLLTKSGERDLRKPKGVNVSGGFVAKQPYTLAFKALLESQEGNEALVRAARAVCVLPDTELPAELRELRAAWLRVLRRLAAHLRLSFAEAQQADFPQLAQSALQALRPAGGIGDALLSADRRIRHLLVDEMQDTSDTQLRLLESLTAAWTQGDGRSLFLVGDPQQSIYAFRKAEVRLFLRLWEERRLGTLPLRRLRLSANFRSQPAVVEWFNDAFTRIFPRASDLLRGAVPFASSVALRRAEGEGGVHVEVCDSAEREAEAAAGEAARRIAPDRSVVVLARTRRHLEPVIRALRARGLTPACQDIDPLGALPEVRDLFALARALWHPEDRLAWAVLLRAPFVGLSWAQLVDLSRGRNELSWPQRIEAALEHSTLDDDGLRRLQALQQALDASAANRSLRAELADRVEAVWTALGGPACCTRSALDDVRQALRALREETRGGGIRDLDRLERRLGELYAAPREGQVQLMTVHKAKGLEFDHVLLVGVNRGARGEDQPALHLLELADTALLVPRPDEAWPEDHAAHRAFDLLHDLHTQSRRNEALRLLYVAVTRARRTATLYVSAERDGLTGAAKLKSNSFAGALEPVIRELVDRAATQPAPVSPAPSGQAPTLLPPRAPRLPVGARLVFDEDLYRPAEIRTLRPSEAVLTAQEEPEARRDEGDLYAQLVGTLYHEAMQRIAGEGLDAWADAGASRRASMAAGLRRRGMPEPLVEPAVSRVSDLLARTLASERGRWLVSPKSWARSEFPLAGLRDGRWISAVIDRCFEDEDGGLWVIDYKTSAQSIAVDQREAYIAAGTEHYRGQIEQYVGLLGTLRAGRKVRGALYFVEADRLVEIPA</sequence>
<dbReference type="SUPFAM" id="SSF52980">
    <property type="entry name" value="Restriction endonuclease-like"/>
    <property type="match status" value="1"/>
</dbReference>
<dbReference type="Gene3D" id="3.90.320.10">
    <property type="match status" value="1"/>
</dbReference>
<evidence type="ECO:0000256" key="9">
    <source>
        <dbReference type="ARBA" id="ARBA00023204"/>
    </source>
</evidence>
<dbReference type="GO" id="GO:0004527">
    <property type="term" value="F:exonuclease activity"/>
    <property type="evidence" value="ECO:0007669"/>
    <property type="project" value="UniProtKB-KW"/>
</dbReference>
<keyword evidence="9" id="KW-0234">DNA repair</keyword>
<comment type="catalytic activity">
    <reaction evidence="11">
        <text>Couples ATP hydrolysis with the unwinding of duplex DNA by translocating in the 3'-5' direction.</text>
        <dbReference type="EC" id="5.6.2.4"/>
    </reaction>
</comment>
<comment type="catalytic activity">
    <reaction evidence="14">
        <text>ATP + H2O = ADP + phosphate + H(+)</text>
        <dbReference type="Rhea" id="RHEA:13065"/>
        <dbReference type="ChEBI" id="CHEBI:15377"/>
        <dbReference type="ChEBI" id="CHEBI:15378"/>
        <dbReference type="ChEBI" id="CHEBI:30616"/>
        <dbReference type="ChEBI" id="CHEBI:43474"/>
        <dbReference type="ChEBI" id="CHEBI:456216"/>
        <dbReference type="EC" id="5.6.2.4"/>
    </reaction>
</comment>
<evidence type="ECO:0000313" key="19">
    <source>
        <dbReference type="EMBL" id="TDU25700.1"/>
    </source>
</evidence>
<dbReference type="Pfam" id="PF13361">
    <property type="entry name" value="UvrD_C"/>
    <property type="match status" value="1"/>
</dbReference>
<dbReference type="InterPro" id="IPR038726">
    <property type="entry name" value="PDDEXK_AddAB-type"/>
</dbReference>
<dbReference type="PROSITE" id="PS51198">
    <property type="entry name" value="UVRD_HELICASE_ATP_BIND"/>
    <property type="match status" value="1"/>
</dbReference>
<dbReference type="RefSeq" id="WP_133883305.1">
    <property type="nucleotide sequence ID" value="NZ_MWIN01000040.1"/>
</dbReference>
<evidence type="ECO:0000256" key="6">
    <source>
        <dbReference type="ARBA" id="ARBA00022839"/>
    </source>
</evidence>
<keyword evidence="8" id="KW-0238">DNA-binding</keyword>
<dbReference type="Pfam" id="PF12705">
    <property type="entry name" value="PDDEXK_1"/>
    <property type="match status" value="1"/>
</dbReference>
<evidence type="ECO:0000256" key="15">
    <source>
        <dbReference type="PROSITE-ProRule" id="PRU00560"/>
    </source>
</evidence>
<evidence type="ECO:0000256" key="10">
    <source>
        <dbReference type="ARBA" id="ARBA00023235"/>
    </source>
</evidence>
<evidence type="ECO:0000256" key="7">
    <source>
        <dbReference type="ARBA" id="ARBA00022840"/>
    </source>
</evidence>
<name>A0A4R7NYT8_9GAMM</name>
<evidence type="ECO:0000256" key="11">
    <source>
        <dbReference type="ARBA" id="ARBA00034617"/>
    </source>
</evidence>
<dbReference type="PANTHER" id="PTHR11070">
    <property type="entry name" value="UVRD / RECB / PCRA DNA HELICASE FAMILY MEMBER"/>
    <property type="match status" value="1"/>
</dbReference>
<dbReference type="Pfam" id="PF00580">
    <property type="entry name" value="UvrD-helicase"/>
    <property type="match status" value="2"/>
</dbReference>
<evidence type="ECO:0000256" key="16">
    <source>
        <dbReference type="SAM" id="MobiDB-lite"/>
    </source>
</evidence>
<dbReference type="GO" id="GO:0005829">
    <property type="term" value="C:cytosol"/>
    <property type="evidence" value="ECO:0007669"/>
    <property type="project" value="TreeGrafter"/>
</dbReference>
<evidence type="ECO:0000259" key="18">
    <source>
        <dbReference type="PROSITE" id="PS51217"/>
    </source>
</evidence>
<protein>
    <recommendedName>
        <fullName evidence="12">DNA 3'-5' helicase</fullName>
        <ecNumber evidence="12">5.6.2.4</ecNumber>
    </recommendedName>
    <alternativeName>
        <fullName evidence="13">DNA 3'-5' helicase II</fullName>
    </alternativeName>
</protein>
<keyword evidence="1" id="KW-0540">Nuclease</keyword>
<dbReference type="InterPro" id="IPR027417">
    <property type="entry name" value="P-loop_NTPase"/>
</dbReference>
<proteinExistence type="predicted"/>
<dbReference type="GO" id="GO:0043138">
    <property type="term" value="F:3'-5' DNA helicase activity"/>
    <property type="evidence" value="ECO:0007669"/>
    <property type="project" value="UniProtKB-EC"/>
</dbReference>
<keyword evidence="6 19" id="KW-0269">Exonuclease</keyword>
<dbReference type="InterPro" id="IPR014016">
    <property type="entry name" value="UvrD-like_ATP-bd"/>
</dbReference>
<evidence type="ECO:0000256" key="5">
    <source>
        <dbReference type="ARBA" id="ARBA00022806"/>
    </source>
</evidence>
<keyword evidence="20" id="KW-1185">Reference proteome</keyword>
<dbReference type="EC" id="5.6.2.4" evidence="12"/>
<evidence type="ECO:0000256" key="12">
    <source>
        <dbReference type="ARBA" id="ARBA00034808"/>
    </source>
</evidence>
<evidence type="ECO:0000259" key="17">
    <source>
        <dbReference type="PROSITE" id="PS51198"/>
    </source>
</evidence>
<dbReference type="GO" id="GO:0033202">
    <property type="term" value="C:DNA helicase complex"/>
    <property type="evidence" value="ECO:0007669"/>
    <property type="project" value="TreeGrafter"/>
</dbReference>
<dbReference type="SUPFAM" id="SSF52540">
    <property type="entry name" value="P-loop containing nucleoside triphosphate hydrolases"/>
    <property type="match status" value="1"/>
</dbReference>
<accession>A0A4R7NYT8</accession>
<dbReference type="Gene3D" id="1.10.486.10">
    <property type="entry name" value="PCRA, domain 4"/>
    <property type="match status" value="1"/>
</dbReference>
<dbReference type="GO" id="GO:0000725">
    <property type="term" value="P:recombinational repair"/>
    <property type="evidence" value="ECO:0007669"/>
    <property type="project" value="TreeGrafter"/>
</dbReference>
<feature type="binding site" evidence="15">
    <location>
        <begin position="26"/>
        <end position="33"/>
    </location>
    <ligand>
        <name>ATP</name>
        <dbReference type="ChEBI" id="CHEBI:30616"/>
    </ligand>
</feature>
<dbReference type="Proteomes" id="UP000295341">
    <property type="component" value="Unassembled WGS sequence"/>
</dbReference>